<organism evidence="7">
    <name type="scientific">marine metagenome</name>
    <dbReference type="NCBI Taxonomy" id="408172"/>
    <lineage>
        <taxon>unclassified sequences</taxon>
        <taxon>metagenomes</taxon>
        <taxon>ecological metagenomes</taxon>
    </lineage>
</organism>
<dbReference type="CDD" id="cd04901">
    <property type="entry name" value="ACT_3PGDH"/>
    <property type="match status" value="1"/>
</dbReference>
<sequence length="392" mass="42948">MFKIQYFDNISVLGITQFSKDLYTIGRQISEPDAIILRSKNIFEINLPSNLLAVGRAGVGVNNIPVKRLTSLGIPVFNAPGANSNAVKELVLAALLISSRNICQARDYIRDPNYSDDDLKQKFETSKKLFSGFELQGKTLGVVGLGSIGTNVANSALALGMKVIGFDPKITVKNTRQLLPGVEKVEKLEKILVDSDAITLHIPLTKETKYFINSSCFNLMKKNSILINFARGEVVDNKAVTKALGDNILHSYVCDFPTSELISNEKVIALPHLGASTFEAEENCAHMVVKNVKNFLENGNIRNSVNFPDAILTNSKLFRLAIANRNVPNMVGQISTILANDGYNIEDLLNQSLGTLAYTLVDLNKPLSEEIIDKIKKIDGVLSIRNVGKPLS</sequence>
<evidence type="ECO:0000256" key="5">
    <source>
        <dbReference type="ARBA" id="ARBA00048731"/>
    </source>
</evidence>
<proteinExistence type="predicted"/>
<dbReference type="Pfam" id="PF02826">
    <property type="entry name" value="2-Hacid_dh_C"/>
    <property type="match status" value="1"/>
</dbReference>
<dbReference type="EC" id="1.1.1.95" evidence="2"/>
<keyword evidence="3" id="KW-0560">Oxidoreductase</keyword>
<dbReference type="InterPro" id="IPR045865">
    <property type="entry name" value="ACT-like_dom_sf"/>
</dbReference>
<dbReference type="EMBL" id="UINC01003333">
    <property type="protein sequence ID" value="SVA05380.1"/>
    <property type="molecule type" value="Genomic_DNA"/>
</dbReference>
<evidence type="ECO:0000259" key="6">
    <source>
        <dbReference type="PROSITE" id="PS51671"/>
    </source>
</evidence>
<dbReference type="SUPFAM" id="SSF55021">
    <property type="entry name" value="ACT-like"/>
    <property type="match status" value="1"/>
</dbReference>
<reference evidence="7" key="1">
    <citation type="submission" date="2018-05" db="EMBL/GenBank/DDBJ databases">
        <authorList>
            <person name="Lanie J.A."/>
            <person name="Ng W.-L."/>
            <person name="Kazmierczak K.M."/>
            <person name="Andrzejewski T.M."/>
            <person name="Davidsen T.M."/>
            <person name="Wayne K.J."/>
            <person name="Tettelin H."/>
            <person name="Glass J.I."/>
            <person name="Rusch D."/>
            <person name="Podicherti R."/>
            <person name="Tsui H.-C.T."/>
            <person name="Winkler M.E."/>
        </authorList>
    </citation>
    <scope>NUCLEOTIDE SEQUENCE</scope>
</reference>
<dbReference type="PANTHER" id="PTHR42938">
    <property type="entry name" value="FORMATE DEHYDROGENASE 1"/>
    <property type="match status" value="1"/>
</dbReference>
<accession>A0A381SMY3</accession>
<protein>
    <recommendedName>
        <fullName evidence="2">phosphoglycerate dehydrogenase</fullName>
        <ecNumber evidence="2">1.1.1.95</ecNumber>
    </recommendedName>
</protein>
<dbReference type="GO" id="GO:0051287">
    <property type="term" value="F:NAD binding"/>
    <property type="evidence" value="ECO:0007669"/>
    <property type="project" value="InterPro"/>
</dbReference>
<dbReference type="PROSITE" id="PS00065">
    <property type="entry name" value="D_2_HYDROXYACID_DH_1"/>
    <property type="match status" value="1"/>
</dbReference>
<evidence type="ECO:0000256" key="1">
    <source>
        <dbReference type="ARBA" id="ARBA00005216"/>
    </source>
</evidence>
<evidence type="ECO:0000256" key="3">
    <source>
        <dbReference type="ARBA" id="ARBA00023002"/>
    </source>
</evidence>
<dbReference type="Gene3D" id="3.30.70.260">
    <property type="match status" value="1"/>
</dbReference>
<dbReference type="Pfam" id="PF00389">
    <property type="entry name" value="2-Hacid_dh"/>
    <property type="match status" value="1"/>
</dbReference>
<dbReference type="UniPathway" id="UPA00135">
    <property type="reaction ID" value="UER00196"/>
</dbReference>
<dbReference type="PROSITE" id="PS51671">
    <property type="entry name" value="ACT"/>
    <property type="match status" value="1"/>
</dbReference>
<dbReference type="InterPro" id="IPR029753">
    <property type="entry name" value="D-isomer_DH_CS"/>
</dbReference>
<keyword evidence="4" id="KW-0520">NAD</keyword>
<dbReference type="PROSITE" id="PS00670">
    <property type="entry name" value="D_2_HYDROXYACID_DH_2"/>
    <property type="match status" value="1"/>
</dbReference>
<dbReference type="CDD" id="cd12174">
    <property type="entry name" value="PGDH_like_3"/>
    <property type="match status" value="1"/>
</dbReference>
<evidence type="ECO:0000256" key="4">
    <source>
        <dbReference type="ARBA" id="ARBA00023027"/>
    </source>
</evidence>
<dbReference type="PANTHER" id="PTHR42938:SF47">
    <property type="entry name" value="HYDROXYPYRUVATE REDUCTASE"/>
    <property type="match status" value="1"/>
</dbReference>
<dbReference type="InterPro" id="IPR006139">
    <property type="entry name" value="D-isomer_2_OHA_DH_cat_dom"/>
</dbReference>
<feature type="domain" description="ACT" evidence="6">
    <location>
        <begin position="319"/>
        <end position="389"/>
    </location>
</feature>
<gene>
    <name evidence="7" type="ORF">METZ01_LOCUS58234</name>
</gene>
<comment type="pathway">
    <text evidence="1">Amino-acid biosynthesis; L-serine biosynthesis; L-serine from 3-phospho-D-glycerate: step 1/3.</text>
</comment>
<dbReference type="Gene3D" id="3.40.50.720">
    <property type="entry name" value="NAD(P)-binding Rossmann-like Domain"/>
    <property type="match status" value="2"/>
</dbReference>
<name>A0A381SMY3_9ZZZZ</name>
<dbReference type="InterPro" id="IPR002912">
    <property type="entry name" value="ACT_dom"/>
</dbReference>
<dbReference type="InterPro" id="IPR036291">
    <property type="entry name" value="NAD(P)-bd_dom_sf"/>
</dbReference>
<dbReference type="PROSITE" id="PS00671">
    <property type="entry name" value="D_2_HYDROXYACID_DH_3"/>
    <property type="match status" value="1"/>
</dbReference>
<evidence type="ECO:0000313" key="7">
    <source>
        <dbReference type="EMBL" id="SVA05380.1"/>
    </source>
</evidence>
<dbReference type="AlphaFoldDB" id="A0A381SMY3"/>
<dbReference type="InterPro" id="IPR029752">
    <property type="entry name" value="D-isomer_DH_CS1"/>
</dbReference>
<comment type="catalytic activity">
    <reaction evidence="5">
        <text>(2R)-3-phosphoglycerate + NAD(+) = 3-phosphooxypyruvate + NADH + H(+)</text>
        <dbReference type="Rhea" id="RHEA:12641"/>
        <dbReference type="ChEBI" id="CHEBI:15378"/>
        <dbReference type="ChEBI" id="CHEBI:18110"/>
        <dbReference type="ChEBI" id="CHEBI:57540"/>
        <dbReference type="ChEBI" id="CHEBI:57945"/>
        <dbReference type="ChEBI" id="CHEBI:58272"/>
        <dbReference type="EC" id="1.1.1.95"/>
    </reaction>
</comment>
<evidence type="ECO:0000256" key="2">
    <source>
        <dbReference type="ARBA" id="ARBA00013143"/>
    </source>
</evidence>
<dbReference type="SUPFAM" id="SSF52283">
    <property type="entry name" value="Formate/glycerate dehydrogenase catalytic domain-like"/>
    <property type="match status" value="1"/>
</dbReference>
<dbReference type="InterPro" id="IPR006140">
    <property type="entry name" value="D-isomer_DH_NAD-bd"/>
</dbReference>
<dbReference type="SUPFAM" id="SSF51735">
    <property type="entry name" value="NAD(P)-binding Rossmann-fold domains"/>
    <property type="match status" value="1"/>
</dbReference>
<dbReference type="GO" id="GO:0004617">
    <property type="term" value="F:phosphoglycerate dehydrogenase activity"/>
    <property type="evidence" value="ECO:0007669"/>
    <property type="project" value="UniProtKB-EC"/>
</dbReference>